<evidence type="ECO:0000313" key="1">
    <source>
        <dbReference type="EMBL" id="GGH90176.1"/>
    </source>
</evidence>
<evidence type="ECO:0000313" key="2">
    <source>
        <dbReference type="Proteomes" id="UP000655550"/>
    </source>
</evidence>
<keyword evidence="2" id="KW-1185">Reference proteome</keyword>
<comment type="caution">
    <text evidence="1">The sequence shown here is derived from an EMBL/GenBank/DDBJ whole genome shotgun (WGS) entry which is preliminary data.</text>
</comment>
<reference evidence="2" key="1">
    <citation type="journal article" date="2019" name="Int. J. Syst. Evol. Microbiol.">
        <title>The Global Catalogue of Microorganisms (GCM) 10K type strain sequencing project: providing services to taxonomists for standard genome sequencing and annotation.</title>
        <authorList>
            <consortium name="The Broad Institute Genomics Platform"/>
            <consortium name="The Broad Institute Genome Sequencing Center for Infectious Disease"/>
            <person name="Wu L."/>
            <person name="Ma J."/>
        </authorList>
    </citation>
    <scope>NUCLEOTIDE SEQUENCE [LARGE SCALE GENOMIC DNA]</scope>
    <source>
        <strain evidence="2">CCM 8778</strain>
    </source>
</reference>
<sequence length="266" mass="29048">MTAVELIRRATEAGVEIALEQDGRLLLRAKREPSAGLLADLAAHKIELVERLIELSASSDAQPSAWLHLLALADGSVIQRCGEQATVLVDKEARLRFGDQLQAVVAVPGYERPFTDEEIVKALAGTFSAPAALPPPSSVWLARVARLLGARPAELLAGRHLEQHDLVELAGSDAAQVAKTILNSPAWINRPRPVEQLAERITEEKPEEQRFTHAAATATPAWRKAAAHYHNHLMACRACHAPTSRYCPIGSDLRQHYNNISREANT</sequence>
<organism evidence="1 2">
    <name type="scientific">Pseudomonas fluvialis</name>
    <dbReference type="NCBI Taxonomy" id="1793966"/>
    <lineage>
        <taxon>Bacteria</taxon>
        <taxon>Pseudomonadati</taxon>
        <taxon>Pseudomonadota</taxon>
        <taxon>Gammaproteobacteria</taxon>
        <taxon>Pseudomonadales</taxon>
        <taxon>Pseudomonadaceae</taxon>
        <taxon>Pseudomonas</taxon>
    </lineage>
</organism>
<evidence type="ECO:0008006" key="3">
    <source>
        <dbReference type="Google" id="ProtNLM"/>
    </source>
</evidence>
<protein>
    <recommendedName>
        <fullName evidence="3">TubC N-terminal docking domain-containing protein</fullName>
    </recommendedName>
</protein>
<dbReference type="EMBL" id="BMDE01000002">
    <property type="protein sequence ID" value="GGH90176.1"/>
    <property type="molecule type" value="Genomic_DNA"/>
</dbReference>
<dbReference type="RefSeq" id="WP_229727136.1">
    <property type="nucleotide sequence ID" value="NZ_BMDE01000002.1"/>
</dbReference>
<proteinExistence type="predicted"/>
<accession>A0ABQ2AHG3</accession>
<name>A0ABQ2AHG3_9PSED</name>
<gene>
    <name evidence="1" type="ORF">GCM10007363_07050</name>
</gene>
<dbReference type="Proteomes" id="UP000655550">
    <property type="component" value="Unassembled WGS sequence"/>
</dbReference>